<accession>A0A078RVX1</accession>
<evidence type="ECO:0000313" key="2">
    <source>
        <dbReference type="Proteomes" id="UP000028013"/>
    </source>
</evidence>
<reference evidence="1 2" key="1">
    <citation type="submission" date="2014-04" db="EMBL/GenBank/DDBJ databases">
        <authorList>
            <person name="Sears C."/>
            <person name="Carroll K."/>
            <person name="Sack B.R."/>
            <person name="Qadri F."/>
            <person name="Myers L.L."/>
            <person name="Chung G.-T."/>
            <person name="Escheverria P."/>
            <person name="Fraser C.M."/>
            <person name="Sadzewicz L."/>
            <person name="Shefchek K.A."/>
            <person name="Tallon L."/>
            <person name="Das S.P."/>
            <person name="Daugherty S."/>
            <person name="Mongodin E.F."/>
        </authorList>
    </citation>
    <scope>NUCLEOTIDE SEQUENCE [LARGE SCALE GENOMIC DNA]</scope>
    <source>
        <strain evidence="1 2">3978 T3 ii</strain>
    </source>
</reference>
<dbReference type="Proteomes" id="UP000028013">
    <property type="component" value="Unassembled WGS sequence"/>
</dbReference>
<proteinExistence type="predicted"/>
<dbReference type="AlphaFoldDB" id="A0A078RVX1"/>
<dbReference type="EMBL" id="JNHN01000179">
    <property type="protein sequence ID" value="KDS48660.1"/>
    <property type="molecule type" value="Genomic_DNA"/>
</dbReference>
<evidence type="ECO:0000313" key="1">
    <source>
        <dbReference type="EMBL" id="KDS48660.1"/>
    </source>
</evidence>
<sequence>MSENESRKKTFISSYSYIYILYICTHINDFKLKEKQYG</sequence>
<name>A0A078RVX1_BACUN</name>
<protein>
    <submittedName>
        <fullName evidence="1">Uncharacterized protein</fullName>
    </submittedName>
</protein>
<gene>
    <name evidence="1" type="ORF">M094_2347</name>
</gene>
<organism evidence="1 2">
    <name type="scientific">Bacteroides uniformis str. 3978 T3 ii</name>
    <dbReference type="NCBI Taxonomy" id="1339349"/>
    <lineage>
        <taxon>Bacteria</taxon>
        <taxon>Pseudomonadati</taxon>
        <taxon>Bacteroidota</taxon>
        <taxon>Bacteroidia</taxon>
        <taxon>Bacteroidales</taxon>
        <taxon>Bacteroidaceae</taxon>
        <taxon>Bacteroides</taxon>
    </lineage>
</organism>
<comment type="caution">
    <text evidence="1">The sequence shown here is derived from an EMBL/GenBank/DDBJ whole genome shotgun (WGS) entry which is preliminary data.</text>
</comment>